<dbReference type="PANTHER" id="PTHR22753:SF22">
    <property type="entry name" value="PHOSPHOLIPID_GLYCEROL ACYLTRANSFERASE DOMAIN-CONTAINING PROTEIN"/>
    <property type="match status" value="1"/>
</dbReference>
<dbReference type="GO" id="GO:0016746">
    <property type="term" value="F:acyltransferase activity"/>
    <property type="evidence" value="ECO:0007669"/>
    <property type="project" value="InterPro"/>
</dbReference>
<protein>
    <submittedName>
        <fullName evidence="3">Transmembrane protein 68-like</fullName>
    </submittedName>
</protein>
<proteinExistence type="predicted"/>
<reference evidence="3" key="1">
    <citation type="submission" date="2025-08" db="UniProtKB">
        <authorList>
            <consortium name="RefSeq"/>
        </authorList>
    </citation>
    <scope>IDENTIFICATION</scope>
    <source>
        <tissue evidence="3">Skeletal muscle</tissue>
    </source>
</reference>
<dbReference type="GeneID" id="106537593"/>
<dbReference type="KEGG" id="tsr:106537593"/>
<keyword evidence="2" id="KW-1185">Reference proteome</keyword>
<feature type="domain" description="Phospholipid/glycerol acyltransferase" evidence="1">
    <location>
        <begin position="325"/>
        <end position="448"/>
    </location>
</feature>
<dbReference type="RefSeq" id="XP_013907251.1">
    <property type="nucleotide sequence ID" value="XM_014051776.1"/>
</dbReference>
<organism evidence="2 3">
    <name type="scientific">Thamnophis sirtalis</name>
    <dbReference type="NCBI Taxonomy" id="35019"/>
    <lineage>
        <taxon>Eukaryota</taxon>
        <taxon>Metazoa</taxon>
        <taxon>Chordata</taxon>
        <taxon>Craniata</taxon>
        <taxon>Vertebrata</taxon>
        <taxon>Euteleostomi</taxon>
        <taxon>Lepidosauria</taxon>
        <taxon>Squamata</taxon>
        <taxon>Bifurcata</taxon>
        <taxon>Unidentata</taxon>
        <taxon>Episquamata</taxon>
        <taxon>Toxicofera</taxon>
        <taxon>Serpentes</taxon>
        <taxon>Colubroidea</taxon>
        <taxon>Colubridae</taxon>
        <taxon>Natricinae</taxon>
        <taxon>Thamnophis</taxon>
    </lineage>
</organism>
<dbReference type="AlphaFoldDB" id="A0A6I9WYM5"/>
<evidence type="ECO:0000313" key="2">
    <source>
        <dbReference type="Proteomes" id="UP000504617"/>
    </source>
</evidence>
<dbReference type="OrthoDB" id="44277at2759"/>
<sequence length="544" mass="62302">MSDTDPVIVHALAPSSVFAFRSEAESWDAFLERFEVFLQAHDLSELPEGRRRGTFLHYCGPEMFATARALSAPTPVHTMPLDLLMARLKLHYELTPSKYSRRQFFRRCIQRQSISQYVAELRAAAINCEFSDLEDALLEQFIYGLLDINLHRQILSRTELSMKIAMDEAWTYKMASQSTPDVRRFPPSALLALPNSAVHSQMMVLDPCADATASVDCLRSMPPRDGDVKDQPSLFGALWFPRHFCTLHPWSLRLFWIETLIVPVCLFVCLFVEVPWDQRWKAKEAAITSRTHKLNGNYSSDIWDPVRLIIAIILDGYGRLWHGYELHGIENIPDGPGLIIYYHGAVPMDYLCFLAKIFILKRKCCYSIADDCVFIFPGVQALAGVTGIIQNKKEECLNVLKKGKLLGISPGGMREALFSDKSYKLIWHKRKGFAQLAVDMKVPIIPMCTQNIREGYWIFGRSRALARRLYEYSRIPFLPVYGGFPVKFRTYIGEPILYNPNVTSEELAEKTQIALQSLIRKHQQIPGSICRALLERFHKEKKKE</sequence>
<gene>
    <name evidence="3" type="primary">LOC106537593</name>
</gene>
<dbReference type="Proteomes" id="UP000504617">
    <property type="component" value="Unplaced"/>
</dbReference>
<dbReference type="Pfam" id="PF01553">
    <property type="entry name" value="Acyltransferase"/>
    <property type="match status" value="1"/>
</dbReference>
<evidence type="ECO:0000259" key="1">
    <source>
        <dbReference type="Pfam" id="PF01553"/>
    </source>
</evidence>
<accession>A0A6I9WYM5</accession>
<evidence type="ECO:0000313" key="3">
    <source>
        <dbReference type="RefSeq" id="XP_013907251.1"/>
    </source>
</evidence>
<dbReference type="InterPro" id="IPR002123">
    <property type="entry name" value="Plipid/glycerol_acylTrfase"/>
</dbReference>
<dbReference type="PANTHER" id="PTHR22753">
    <property type="entry name" value="TRANSMEMBRANE PROTEIN 68"/>
    <property type="match status" value="1"/>
</dbReference>
<name>A0A6I9WYM5_9SAUR</name>
<dbReference type="GO" id="GO:0016020">
    <property type="term" value="C:membrane"/>
    <property type="evidence" value="ECO:0007669"/>
    <property type="project" value="TreeGrafter"/>
</dbReference>
<dbReference type="CDD" id="cd07987">
    <property type="entry name" value="LPLAT_MGAT-like"/>
    <property type="match status" value="1"/>
</dbReference>